<protein>
    <submittedName>
        <fullName evidence="1">Uncharacterized protein</fullName>
    </submittedName>
</protein>
<organism evidence="1 2">
    <name type="scientific">Mizuhopecten yessoensis</name>
    <name type="common">Japanese scallop</name>
    <name type="synonym">Patinopecten yessoensis</name>
    <dbReference type="NCBI Taxonomy" id="6573"/>
    <lineage>
        <taxon>Eukaryota</taxon>
        <taxon>Metazoa</taxon>
        <taxon>Spiralia</taxon>
        <taxon>Lophotrochozoa</taxon>
        <taxon>Mollusca</taxon>
        <taxon>Bivalvia</taxon>
        <taxon>Autobranchia</taxon>
        <taxon>Pteriomorphia</taxon>
        <taxon>Pectinida</taxon>
        <taxon>Pectinoidea</taxon>
        <taxon>Pectinidae</taxon>
        <taxon>Mizuhopecten</taxon>
    </lineage>
</organism>
<comment type="caution">
    <text evidence="1">The sequence shown here is derived from an EMBL/GenBank/DDBJ whole genome shotgun (WGS) entry which is preliminary data.</text>
</comment>
<sequence length="109" mass="11582">MPTKARGRPLRLGEHLDNSVKSFIRKLRQAGGVVNTTIVTAAARGIVEAHNRASLPENGGSLDITNGEKDKPHPLQLADIIDARPYASMPETSVIGDCPSAAKSNAFSH</sequence>
<dbReference type="EMBL" id="NEDP02003762">
    <property type="protein sequence ID" value="OWF47839.1"/>
    <property type="molecule type" value="Genomic_DNA"/>
</dbReference>
<evidence type="ECO:0000313" key="2">
    <source>
        <dbReference type="Proteomes" id="UP000242188"/>
    </source>
</evidence>
<accession>A0A210QGK9</accession>
<dbReference type="AlphaFoldDB" id="A0A210QGK9"/>
<keyword evidence="2" id="KW-1185">Reference proteome</keyword>
<name>A0A210QGK9_MIZYE</name>
<gene>
    <name evidence="1" type="ORF">KP79_PYT26149</name>
</gene>
<dbReference type="Proteomes" id="UP000242188">
    <property type="component" value="Unassembled WGS sequence"/>
</dbReference>
<reference evidence="1 2" key="1">
    <citation type="journal article" date="2017" name="Nat. Ecol. Evol.">
        <title>Scallop genome provides insights into evolution of bilaterian karyotype and development.</title>
        <authorList>
            <person name="Wang S."/>
            <person name="Zhang J."/>
            <person name="Jiao W."/>
            <person name="Li J."/>
            <person name="Xun X."/>
            <person name="Sun Y."/>
            <person name="Guo X."/>
            <person name="Huan P."/>
            <person name="Dong B."/>
            <person name="Zhang L."/>
            <person name="Hu X."/>
            <person name="Sun X."/>
            <person name="Wang J."/>
            <person name="Zhao C."/>
            <person name="Wang Y."/>
            <person name="Wang D."/>
            <person name="Huang X."/>
            <person name="Wang R."/>
            <person name="Lv J."/>
            <person name="Li Y."/>
            <person name="Zhang Z."/>
            <person name="Liu B."/>
            <person name="Lu W."/>
            <person name="Hui Y."/>
            <person name="Liang J."/>
            <person name="Zhou Z."/>
            <person name="Hou R."/>
            <person name="Li X."/>
            <person name="Liu Y."/>
            <person name="Li H."/>
            <person name="Ning X."/>
            <person name="Lin Y."/>
            <person name="Zhao L."/>
            <person name="Xing Q."/>
            <person name="Dou J."/>
            <person name="Li Y."/>
            <person name="Mao J."/>
            <person name="Guo H."/>
            <person name="Dou H."/>
            <person name="Li T."/>
            <person name="Mu C."/>
            <person name="Jiang W."/>
            <person name="Fu Q."/>
            <person name="Fu X."/>
            <person name="Miao Y."/>
            <person name="Liu J."/>
            <person name="Yu Q."/>
            <person name="Li R."/>
            <person name="Liao H."/>
            <person name="Li X."/>
            <person name="Kong Y."/>
            <person name="Jiang Z."/>
            <person name="Chourrout D."/>
            <person name="Li R."/>
            <person name="Bao Z."/>
        </authorList>
    </citation>
    <scope>NUCLEOTIDE SEQUENCE [LARGE SCALE GENOMIC DNA]</scope>
    <source>
        <strain evidence="1 2">PY_sf001</strain>
    </source>
</reference>
<proteinExistence type="predicted"/>
<evidence type="ECO:0000313" key="1">
    <source>
        <dbReference type="EMBL" id="OWF47839.1"/>
    </source>
</evidence>